<comment type="caution">
    <text evidence="1">The sequence shown here is derived from an EMBL/GenBank/DDBJ whole genome shotgun (WGS) entry which is preliminary data.</text>
</comment>
<name>A0A8H4L6X8_9HYPO</name>
<evidence type="ECO:0000313" key="1">
    <source>
        <dbReference type="EMBL" id="KAF4462732.1"/>
    </source>
</evidence>
<protein>
    <submittedName>
        <fullName evidence="1">Histone acetylase complex protein</fullName>
    </submittedName>
</protein>
<gene>
    <name evidence="1" type="ORF">FALBO_10456</name>
</gene>
<dbReference type="AlphaFoldDB" id="A0A8H4L6X8"/>
<organism evidence="1 2">
    <name type="scientific">Fusarium albosuccineum</name>
    <dbReference type="NCBI Taxonomy" id="1237068"/>
    <lineage>
        <taxon>Eukaryota</taxon>
        <taxon>Fungi</taxon>
        <taxon>Dikarya</taxon>
        <taxon>Ascomycota</taxon>
        <taxon>Pezizomycotina</taxon>
        <taxon>Sordariomycetes</taxon>
        <taxon>Hypocreomycetidae</taxon>
        <taxon>Hypocreales</taxon>
        <taxon>Nectriaceae</taxon>
        <taxon>Fusarium</taxon>
        <taxon>Fusarium decemcellulare species complex</taxon>
    </lineage>
</organism>
<proteinExistence type="predicted"/>
<dbReference type="EMBL" id="JAADYS010001489">
    <property type="protein sequence ID" value="KAF4462732.1"/>
    <property type="molecule type" value="Genomic_DNA"/>
</dbReference>
<dbReference type="Proteomes" id="UP000554235">
    <property type="component" value="Unassembled WGS sequence"/>
</dbReference>
<reference evidence="1 2" key="1">
    <citation type="submission" date="2020-01" db="EMBL/GenBank/DDBJ databases">
        <title>Identification and distribution of gene clusters putatively required for synthesis of sphingolipid metabolism inhibitors in phylogenetically diverse species of the filamentous fungus Fusarium.</title>
        <authorList>
            <person name="Kim H.-S."/>
            <person name="Busman M."/>
            <person name="Brown D.W."/>
            <person name="Divon H."/>
            <person name="Uhlig S."/>
            <person name="Proctor R.H."/>
        </authorList>
    </citation>
    <scope>NUCLEOTIDE SEQUENCE [LARGE SCALE GENOMIC DNA]</scope>
    <source>
        <strain evidence="1 2">NRRL 20459</strain>
    </source>
</reference>
<dbReference type="OrthoDB" id="5570127at2759"/>
<accession>A0A8H4L6X8</accession>
<evidence type="ECO:0000313" key="2">
    <source>
        <dbReference type="Proteomes" id="UP000554235"/>
    </source>
</evidence>
<sequence length="260" mass="28865">MHASTITAILTYAYTATAAAHAIIATHNERPQCSRLSSMAACVPKLASCPALARTCDPTAASEKDKAAAQRRIEFYIAWWANLIYVGTDYPSSMRVLEEIRSTQLGDETGEDWSDSDDDFENAYEDLDDRSIPDQDLDRMRDIQELKTAFPLLALSMETLMEQIQKNFKCSPDEDAYRLIVALASSPPTDVGACQALSRVLYVFLCSLTSFSSRERFPSFSRVNLDSRRSLNAWIEPLTELGKWGVGAGKDIKDAKSARA</sequence>
<keyword evidence="2" id="KW-1185">Reference proteome</keyword>